<keyword evidence="1" id="KW-1133">Transmembrane helix</keyword>
<evidence type="ECO:0000256" key="1">
    <source>
        <dbReference type="SAM" id="Phobius"/>
    </source>
</evidence>
<name>A0AAE1JK48_9FABA</name>
<keyword evidence="1" id="KW-0812">Transmembrane</keyword>
<keyword evidence="1" id="KW-0472">Membrane</keyword>
<evidence type="ECO:0000313" key="3">
    <source>
        <dbReference type="Proteomes" id="UP001293593"/>
    </source>
</evidence>
<sequence length="93" mass="10362">MVETGLRFKRLIAFFTVCFIVVPILITITCLHCNSISYLIVKFPNINNIFSANTQNLTAIISNEPEPAIGIRVKHQTIFTPQPGKQITLSSSN</sequence>
<comment type="caution">
    <text evidence="2">The sequence shown here is derived from an EMBL/GenBank/DDBJ whole genome shotgun (WGS) entry which is preliminary data.</text>
</comment>
<organism evidence="2 3">
    <name type="scientific">Acacia crassicarpa</name>
    <name type="common">northern wattle</name>
    <dbReference type="NCBI Taxonomy" id="499986"/>
    <lineage>
        <taxon>Eukaryota</taxon>
        <taxon>Viridiplantae</taxon>
        <taxon>Streptophyta</taxon>
        <taxon>Embryophyta</taxon>
        <taxon>Tracheophyta</taxon>
        <taxon>Spermatophyta</taxon>
        <taxon>Magnoliopsida</taxon>
        <taxon>eudicotyledons</taxon>
        <taxon>Gunneridae</taxon>
        <taxon>Pentapetalae</taxon>
        <taxon>rosids</taxon>
        <taxon>fabids</taxon>
        <taxon>Fabales</taxon>
        <taxon>Fabaceae</taxon>
        <taxon>Caesalpinioideae</taxon>
        <taxon>mimosoid clade</taxon>
        <taxon>Acacieae</taxon>
        <taxon>Acacia</taxon>
    </lineage>
</organism>
<reference evidence="2" key="1">
    <citation type="submission" date="2023-10" db="EMBL/GenBank/DDBJ databases">
        <title>Chromosome-level genome of the transformable northern wattle, Acacia crassicarpa.</title>
        <authorList>
            <person name="Massaro I."/>
            <person name="Sinha N.R."/>
            <person name="Poethig S."/>
            <person name="Leichty A.R."/>
        </authorList>
    </citation>
    <scope>NUCLEOTIDE SEQUENCE</scope>
    <source>
        <strain evidence="2">Acra3RX</strain>
        <tissue evidence="2">Leaf</tissue>
    </source>
</reference>
<keyword evidence="3" id="KW-1185">Reference proteome</keyword>
<dbReference type="EMBL" id="JAWXYG010000006">
    <property type="protein sequence ID" value="KAK4269504.1"/>
    <property type="molecule type" value="Genomic_DNA"/>
</dbReference>
<dbReference type="AlphaFoldDB" id="A0AAE1JK48"/>
<accession>A0AAE1JK48</accession>
<gene>
    <name evidence="2" type="ORF">QN277_022653</name>
</gene>
<protein>
    <submittedName>
        <fullName evidence="2">Uncharacterized protein</fullName>
    </submittedName>
</protein>
<feature type="transmembrane region" description="Helical" evidence="1">
    <location>
        <begin position="12"/>
        <end position="41"/>
    </location>
</feature>
<dbReference type="Proteomes" id="UP001293593">
    <property type="component" value="Unassembled WGS sequence"/>
</dbReference>
<proteinExistence type="predicted"/>
<evidence type="ECO:0000313" key="2">
    <source>
        <dbReference type="EMBL" id="KAK4269504.1"/>
    </source>
</evidence>